<keyword evidence="1" id="KW-0812">Transmembrane</keyword>
<gene>
    <name evidence="2" type="ORF">MXD59_14255</name>
</gene>
<feature type="transmembrane region" description="Helical" evidence="1">
    <location>
        <begin position="49"/>
        <end position="68"/>
    </location>
</feature>
<comment type="caution">
    <text evidence="2">The sequence shown here is derived from an EMBL/GenBank/DDBJ whole genome shotgun (WGS) entry which is preliminary data.</text>
</comment>
<organism evidence="2 3">
    <name type="scientific">Frankia umida</name>
    <dbReference type="NCBI Taxonomy" id="573489"/>
    <lineage>
        <taxon>Bacteria</taxon>
        <taxon>Bacillati</taxon>
        <taxon>Actinomycetota</taxon>
        <taxon>Actinomycetes</taxon>
        <taxon>Frankiales</taxon>
        <taxon>Frankiaceae</taxon>
        <taxon>Frankia</taxon>
    </lineage>
</organism>
<keyword evidence="1" id="KW-1133">Transmembrane helix</keyword>
<dbReference type="InterPro" id="IPR025597">
    <property type="entry name" value="DUF4345"/>
</dbReference>
<accession>A0ABT0JZG9</accession>
<name>A0ABT0JZG9_9ACTN</name>
<dbReference type="Proteomes" id="UP001201873">
    <property type="component" value="Unassembled WGS sequence"/>
</dbReference>
<evidence type="ECO:0000313" key="3">
    <source>
        <dbReference type="Proteomes" id="UP001201873"/>
    </source>
</evidence>
<protein>
    <submittedName>
        <fullName evidence="2">DUF4345 domain-containing protein</fullName>
    </submittedName>
</protein>
<dbReference type="EMBL" id="JALKFT010000013">
    <property type="protein sequence ID" value="MCK9876931.1"/>
    <property type="molecule type" value="Genomic_DNA"/>
</dbReference>
<feature type="transmembrane region" description="Helical" evidence="1">
    <location>
        <begin position="9"/>
        <end position="29"/>
    </location>
</feature>
<evidence type="ECO:0000256" key="1">
    <source>
        <dbReference type="SAM" id="Phobius"/>
    </source>
</evidence>
<sequence length="135" mass="14283">MDDDHERRLAALCQLTGGACVLISAYHLALGTTRTVPGAGDVTASVDSHERFILTIFGGYGLAWLRAGRSRPIAVGEVRALSALMAAGGTSRLVSLAHRGRPHWFHLMLASVEFALPAALVALTRADPPRQVVTG</sequence>
<proteinExistence type="predicted"/>
<reference evidence="2 3" key="1">
    <citation type="submission" date="2022-04" db="EMBL/GenBank/DDBJ databases">
        <title>Genome diversity in the genus Frankia.</title>
        <authorList>
            <person name="Carlos-Shanley C."/>
            <person name="Hahn D."/>
        </authorList>
    </citation>
    <scope>NUCLEOTIDE SEQUENCE [LARGE SCALE GENOMIC DNA]</scope>
    <source>
        <strain evidence="2 3">Ag45/Mut15</strain>
    </source>
</reference>
<keyword evidence="3" id="KW-1185">Reference proteome</keyword>
<evidence type="ECO:0000313" key="2">
    <source>
        <dbReference type="EMBL" id="MCK9876931.1"/>
    </source>
</evidence>
<dbReference type="RefSeq" id="WP_163550544.1">
    <property type="nucleotide sequence ID" value="NZ_JALKFT010000013.1"/>
</dbReference>
<keyword evidence="1" id="KW-0472">Membrane</keyword>
<dbReference type="Pfam" id="PF14248">
    <property type="entry name" value="DUF4345"/>
    <property type="match status" value="1"/>
</dbReference>
<dbReference type="PROSITE" id="PS51257">
    <property type="entry name" value="PROKAR_LIPOPROTEIN"/>
    <property type="match status" value="1"/>
</dbReference>